<proteinExistence type="predicted"/>
<comment type="caution">
    <text evidence="1">The sequence shown here is derived from an EMBL/GenBank/DDBJ whole genome shotgun (WGS) entry which is preliminary data.</text>
</comment>
<keyword evidence="2" id="KW-1185">Reference proteome</keyword>
<name>A0ACC2SE09_9FUNG</name>
<dbReference type="Proteomes" id="UP001165960">
    <property type="component" value="Unassembled WGS sequence"/>
</dbReference>
<reference evidence="1" key="1">
    <citation type="submission" date="2022-04" db="EMBL/GenBank/DDBJ databases">
        <title>Genome of the entomopathogenic fungus Entomophthora muscae.</title>
        <authorList>
            <person name="Elya C."/>
            <person name="Lovett B.R."/>
            <person name="Lee E."/>
            <person name="Macias A.M."/>
            <person name="Hajek A.E."/>
            <person name="De Bivort B.L."/>
            <person name="Kasson M.T."/>
            <person name="De Fine Licht H.H."/>
            <person name="Stajich J.E."/>
        </authorList>
    </citation>
    <scope>NUCLEOTIDE SEQUENCE</scope>
    <source>
        <strain evidence="1">Berkeley</strain>
    </source>
</reference>
<sequence length="623" mass="71859">MHFLLLLVGSCLSCTSKFFCPGPVLDTIQTNPHMQDGKYFVDMAMARPEKDIMKDFNKMYGTLDKEDIKRFLDKNFHVPGYELDKVTIENYPPTPAFLDDIKDEKIRGFGEYIHEFWKTLVRKYNGTRLCNGCESSLIAMEYPFVIPGGRFREFYYWDSFFVLEGLNLSNLQEMSKNMLMNFLDFVHKIGHIPNAARKYMLNRSQPPFLSIAFDKYIQKTKDYNFLANSIHLLDKEYQYWQTKHSVRINHNGEEYLTRYVVNCTSPRPESYREDRMTAHFAPGISEDAERALYAELAAGAESGWDYSSRWIPDATARLESGPVTQEDMLRGLRISSILPVDLNSLMYLNERTLAKFHTLLASKITKSKSMSDQKIDHLLKAKEYNNAANTRAALMHKYMWDPKSYSFFDYDLNSSRRITRFSPSNIWPFWADAFTPEFRKNTTNHLLAFQTLEQERTQRIGATPTTHLNSTLQWDYPNSWAPLEYISIEAILNSHDLLPASSPHRETLKNMAIDIANRFFQSAFCAWHSTGGSTKTLARISGLPPSHKGFLFEKYNTDKIGKVGGGGEYHVQVGFGWTNGVLLHLLNRFPDALILPTNLTDCLTNITIPHENLLYGRTTPYKE</sequence>
<dbReference type="EMBL" id="QTSX02005161">
    <property type="protein sequence ID" value="KAJ9060586.1"/>
    <property type="molecule type" value="Genomic_DNA"/>
</dbReference>
<evidence type="ECO:0000313" key="1">
    <source>
        <dbReference type="EMBL" id="KAJ9060586.1"/>
    </source>
</evidence>
<accession>A0ACC2SE09</accession>
<protein>
    <submittedName>
        <fullName evidence="1">Uncharacterized protein</fullName>
    </submittedName>
</protein>
<evidence type="ECO:0000313" key="2">
    <source>
        <dbReference type="Proteomes" id="UP001165960"/>
    </source>
</evidence>
<organism evidence="1 2">
    <name type="scientific">Entomophthora muscae</name>
    <dbReference type="NCBI Taxonomy" id="34485"/>
    <lineage>
        <taxon>Eukaryota</taxon>
        <taxon>Fungi</taxon>
        <taxon>Fungi incertae sedis</taxon>
        <taxon>Zoopagomycota</taxon>
        <taxon>Entomophthoromycotina</taxon>
        <taxon>Entomophthoromycetes</taxon>
        <taxon>Entomophthorales</taxon>
        <taxon>Entomophthoraceae</taxon>
        <taxon>Entomophthora</taxon>
    </lineage>
</organism>
<gene>
    <name evidence="1" type="ORF">DSO57_1029187</name>
</gene>